<dbReference type="InterPro" id="IPR018062">
    <property type="entry name" value="HTH_AraC-typ_CS"/>
</dbReference>
<dbReference type="PANTHER" id="PTHR43436:SF1">
    <property type="entry name" value="TRANSCRIPTIONAL REGULATORY PROTEIN"/>
    <property type="match status" value="1"/>
</dbReference>
<dbReference type="InterPro" id="IPR018060">
    <property type="entry name" value="HTH_AraC"/>
</dbReference>
<dbReference type="PANTHER" id="PTHR43436">
    <property type="entry name" value="ARAC-FAMILY TRANSCRIPTIONAL REGULATOR"/>
    <property type="match status" value="1"/>
</dbReference>
<dbReference type="PROSITE" id="PS01124">
    <property type="entry name" value="HTH_ARAC_FAMILY_2"/>
    <property type="match status" value="1"/>
</dbReference>
<keyword evidence="2" id="KW-0238">DNA-binding</keyword>
<dbReference type="RefSeq" id="WP_341597030.1">
    <property type="nucleotide sequence ID" value="NZ_JBAKAZ010000013.1"/>
</dbReference>
<dbReference type="PRINTS" id="PR00032">
    <property type="entry name" value="HTHARAC"/>
</dbReference>
<feature type="domain" description="HTH araC/xylS-type" evidence="4">
    <location>
        <begin position="202"/>
        <end position="299"/>
    </location>
</feature>
<organism evidence="5 6">
    <name type="scientific">Psychromonas aquatilis</name>
    <dbReference type="NCBI Taxonomy" id="2005072"/>
    <lineage>
        <taxon>Bacteria</taxon>
        <taxon>Pseudomonadati</taxon>
        <taxon>Pseudomonadota</taxon>
        <taxon>Gammaproteobacteria</taxon>
        <taxon>Alteromonadales</taxon>
        <taxon>Psychromonadaceae</taxon>
        <taxon>Psychromonas</taxon>
    </lineage>
</organism>
<keyword evidence="6" id="KW-1185">Reference proteome</keyword>
<dbReference type="SUPFAM" id="SSF46689">
    <property type="entry name" value="Homeodomain-like"/>
    <property type="match status" value="2"/>
</dbReference>
<comment type="caution">
    <text evidence="5">The sequence shown here is derived from an EMBL/GenBank/DDBJ whole genome shotgun (WGS) entry which is preliminary data.</text>
</comment>
<dbReference type="Proteomes" id="UP001369082">
    <property type="component" value="Unassembled WGS sequence"/>
</dbReference>
<dbReference type="InterPro" id="IPR009057">
    <property type="entry name" value="Homeodomain-like_sf"/>
</dbReference>
<sequence length="318" mass="36947">MRSKIVQDQRNQPQVLVENKIAFAGEESELSLYDTYQSTNNIALSSDQLMFCSMLSGKKIMHDNKREFETTFLPHESFIMAPNQVVQIDFPDATNTQPTSCLAIEISSKYITKVCEKLNIEASLSDYQREWQYDNKLLHIHHNTETQALLNRMIHIFTENHQDRDFMVNLSVSELITRLLREQTREFILCHSLSNPEYNGINNVVAYLHQHLKETISIDNLTKISCMSRTKFFNEFKRIIGCTPQDFLFQLRLRKAADLLKRNQSVTQTCFATGYLNTSHFSRSFKKCFGVNPSQYKQIHNSTNTQNAPVANSWRLND</sequence>
<proteinExistence type="predicted"/>
<reference evidence="5 6" key="1">
    <citation type="submission" date="2024-02" db="EMBL/GenBank/DDBJ databases">
        <title>Bacteria isolated from the canopy kelp, Nereocystis luetkeana.</title>
        <authorList>
            <person name="Pfister C.A."/>
            <person name="Younker I.T."/>
            <person name="Light S.H."/>
        </authorList>
    </citation>
    <scope>NUCLEOTIDE SEQUENCE [LARGE SCALE GENOMIC DNA]</scope>
    <source>
        <strain evidence="5 6">TI.1.05</strain>
    </source>
</reference>
<dbReference type="Gene3D" id="1.10.10.60">
    <property type="entry name" value="Homeodomain-like"/>
    <property type="match status" value="2"/>
</dbReference>
<gene>
    <name evidence="5" type="ORF">V6256_05280</name>
</gene>
<dbReference type="EMBL" id="JBAKAZ010000013">
    <property type="protein sequence ID" value="MEL0629016.1"/>
    <property type="molecule type" value="Genomic_DNA"/>
</dbReference>
<evidence type="ECO:0000256" key="2">
    <source>
        <dbReference type="ARBA" id="ARBA00023125"/>
    </source>
</evidence>
<accession>A0ABU9GNZ9</accession>
<evidence type="ECO:0000259" key="4">
    <source>
        <dbReference type="PROSITE" id="PS01124"/>
    </source>
</evidence>
<evidence type="ECO:0000313" key="5">
    <source>
        <dbReference type="EMBL" id="MEL0629016.1"/>
    </source>
</evidence>
<keyword evidence="1" id="KW-0805">Transcription regulation</keyword>
<dbReference type="PROSITE" id="PS00041">
    <property type="entry name" value="HTH_ARAC_FAMILY_1"/>
    <property type="match status" value="1"/>
</dbReference>
<dbReference type="SMART" id="SM00342">
    <property type="entry name" value="HTH_ARAC"/>
    <property type="match status" value="1"/>
</dbReference>
<protein>
    <submittedName>
        <fullName evidence="5">AraC family transcriptional regulator</fullName>
    </submittedName>
</protein>
<dbReference type="InterPro" id="IPR020449">
    <property type="entry name" value="Tscrpt_reg_AraC-type_HTH"/>
</dbReference>
<keyword evidence="3" id="KW-0804">Transcription</keyword>
<dbReference type="InterPro" id="IPR009594">
    <property type="entry name" value="Tscrpt_reg_HTH_AraC_N"/>
</dbReference>
<dbReference type="Pfam" id="PF06719">
    <property type="entry name" value="AraC_N"/>
    <property type="match status" value="1"/>
</dbReference>
<name>A0ABU9GNZ9_9GAMM</name>
<evidence type="ECO:0000256" key="3">
    <source>
        <dbReference type="ARBA" id="ARBA00023163"/>
    </source>
</evidence>
<evidence type="ECO:0000256" key="1">
    <source>
        <dbReference type="ARBA" id="ARBA00023015"/>
    </source>
</evidence>
<evidence type="ECO:0000313" key="6">
    <source>
        <dbReference type="Proteomes" id="UP001369082"/>
    </source>
</evidence>
<dbReference type="Pfam" id="PF12833">
    <property type="entry name" value="HTH_18"/>
    <property type="match status" value="1"/>
</dbReference>